<evidence type="ECO:0000313" key="2">
    <source>
        <dbReference type="Proteomes" id="UP000019150"/>
    </source>
</evidence>
<sequence length="61" mass="7120">MTREATENQLRRLADRADCAGYRLIRDHTRQPETWLLIDGEDGTRVHSAPSLDRIEAWLNE</sequence>
<protein>
    <submittedName>
        <fullName evidence="1">Uncharacterized protein</fullName>
    </submittedName>
</protein>
<name>W5T7F3_9NOCA</name>
<dbReference type="RefSeq" id="WP_025346618.1">
    <property type="nucleotide sequence ID" value="NZ_CP006850.1"/>
</dbReference>
<dbReference type="OrthoDB" id="4559776at2"/>
<gene>
    <name evidence="1" type="ORF">NONO_c02640</name>
</gene>
<dbReference type="PATRIC" id="fig|1415166.3.peg.257"/>
<evidence type="ECO:0000313" key="1">
    <source>
        <dbReference type="EMBL" id="AHH15079.1"/>
    </source>
</evidence>
<dbReference type="EMBL" id="CP006850">
    <property type="protein sequence ID" value="AHH15079.1"/>
    <property type="molecule type" value="Genomic_DNA"/>
</dbReference>
<keyword evidence="2" id="KW-1185">Reference proteome</keyword>
<accession>W5T7F3</accession>
<dbReference type="AlphaFoldDB" id="W5T7F3"/>
<dbReference type="KEGG" id="nno:NONO_c02640"/>
<organism evidence="1 2">
    <name type="scientific">Nocardia nova SH22a</name>
    <dbReference type="NCBI Taxonomy" id="1415166"/>
    <lineage>
        <taxon>Bacteria</taxon>
        <taxon>Bacillati</taxon>
        <taxon>Actinomycetota</taxon>
        <taxon>Actinomycetes</taxon>
        <taxon>Mycobacteriales</taxon>
        <taxon>Nocardiaceae</taxon>
        <taxon>Nocardia</taxon>
    </lineage>
</organism>
<reference evidence="1 2" key="1">
    <citation type="journal article" date="2014" name="Appl. Environ. Microbiol.">
        <title>Insights into the Microbial Degradation of Rubber and Gutta-Percha by Analysis of the Complete Genome of Nocardia nova SH22a.</title>
        <authorList>
            <person name="Luo Q."/>
            <person name="Hiessl S."/>
            <person name="Poehlein A."/>
            <person name="Daniel R."/>
            <person name="Steinbuchel A."/>
        </authorList>
    </citation>
    <scope>NUCLEOTIDE SEQUENCE [LARGE SCALE GENOMIC DNA]</scope>
    <source>
        <strain evidence="1">SH22a</strain>
    </source>
</reference>
<dbReference type="Proteomes" id="UP000019150">
    <property type="component" value="Chromosome"/>
</dbReference>
<proteinExistence type="predicted"/>
<dbReference type="HOGENOM" id="CLU_2918044_0_0_11"/>